<dbReference type="PANTHER" id="PTHR11808">
    <property type="entry name" value="TRANS-SULFURATION ENZYME FAMILY MEMBER"/>
    <property type="match status" value="1"/>
</dbReference>
<dbReference type="GO" id="GO:0030170">
    <property type="term" value="F:pyridoxal phosphate binding"/>
    <property type="evidence" value="ECO:0007669"/>
    <property type="project" value="InterPro"/>
</dbReference>
<dbReference type="Pfam" id="PF01053">
    <property type="entry name" value="Cys_Met_Meta_PP"/>
    <property type="match status" value="1"/>
</dbReference>
<dbReference type="GO" id="GO:0019343">
    <property type="term" value="P:cysteine biosynthetic process via cystathionine"/>
    <property type="evidence" value="ECO:0007669"/>
    <property type="project" value="TreeGrafter"/>
</dbReference>
<comment type="cofactor">
    <cofactor evidence="1">
        <name>pyridoxal 5'-phosphate</name>
        <dbReference type="ChEBI" id="CHEBI:597326"/>
    </cofactor>
</comment>
<proteinExistence type="inferred from homology"/>
<dbReference type="GO" id="GO:0005737">
    <property type="term" value="C:cytoplasm"/>
    <property type="evidence" value="ECO:0007669"/>
    <property type="project" value="TreeGrafter"/>
</dbReference>
<name>A0A075GTC7_9EURY</name>
<dbReference type="EC" id="4.4.1.1" evidence="4"/>
<dbReference type="PANTHER" id="PTHR11808:SF75">
    <property type="entry name" value="CYSTATHIONINE GAMMA-SYNTHASE"/>
    <property type="match status" value="1"/>
</dbReference>
<dbReference type="InterPro" id="IPR015422">
    <property type="entry name" value="PyrdxlP-dep_Trfase_small"/>
</dbReference>
<dbReference type="InterPro" id="IPR015424">
    <property type="entry name" value="PyrdxlP-dep_Trfase"/>
</dbReference>
<keyword evidence="4" id="KW-0456">Lyase</keyword>
<accession>A0A075GTC7</accession>
<evidence type="ECO:0000313" key="4">
    <source>
        <dbReference type="EMBL" id="AIF05542.1"/>
    </source>
</evidence>
<dbReference type="InterPro" id="IPR054542">
    <property type="entry name" value="Cys_met_metab_PP"/>
</dbReference>
<protein>
    <submittedName>
        <fullName evidence="4">Cystathionine gamma-lyase</fullName>
        <ecNumber evidence="4">4.4.1.1</ecNumber>
    </submittedName>
</protein>
<organism evidence="4">
    <name type="scientific">uncultured marine group II/III euryarchaeote KM3_185_B03</name>
    <dbReference type="NCBI Taxonomy" id="1457948"/>
    <lineage>
        <taxon>Archaea</taxon>
        <taxon>Methanobacteriati</taxon>
        <taxon>Methanobacteriota</taxon>
        <taxon>environmental samples</taxon>
    </lineage>
</organism>
<dbReference type="GO" id="GO:0004123">
    <property type="term" value="F:cystathionine gamma-lyase activity"/>
    <property type="evidence" value="ECO:0007669"/>
    <property type="project" value="TreeGrafter"/>
</dbReference>
<dbReference type="InterPro" id="IPR000277">
    <property type="entry name" value="Cys/Met-Metab_PyrdxlP-dep_enz"/>
</dbReference>
<dbReference type="GO" id="GO:0003962">
    <property type="term" value="F:cystathionine gamma-synthase activity"/>
    <property type="evidence" value="ECO:0007669"/>
    <property type="project" value="TreeGrafter"/>
</dbReference>
<dbReference type="AlphaFoldDB" id="A0A075GTC7"/>
<dbReference type="Gene3D" id="3.40.640.10">
    <property type="entry name" value="Type I PLP-dependent aspartate aminotransferase-like (Major domain)"/>
    <property type="match status" value="1"/>
</dbReference>
<reference evidence="4" key="1">
    <citation type="journal article" date="2014" name="Genome Biol. Evol.">
        <title>Pangenome evidence for extensive interdomain horizontal transfer affecting lineage core and shell genes in uncultured planktonic thaumarchaeota and euryarchaeota.</title>
        <authorList>
            <person name="Deschamps P."/>
            <person name="Zivanovic Y."/>
            <person name="Moreira D."/>
            <person name="Rodriguez-Valera F."/>
            <person name="Lopez-Garcia P."/>
        </authorList>
    </citation>
    <scope>NUCLEOTIDE SEQUENCE</scope>
</reference>
<evidence type="ECO:0000256" key="3">
    <source>
        <dbReference type="ARBA" id="ARBA00022898"/>
    </source>
</evidence>
<dbReference type="CDD" id="cd00614">
    <property type="entry name" value="CGS_like"/>
    <property type="match status" value="1"/>
</dbReference>
<dbReference type="Gene3D" id="3.90.1150.10">
    <property type="entry name" value="Aspartate Aminotransferase, domain 1"/>
    <property type="match status" value="1"/>
</dbReference>
<comment type="similarity">
    <text evidence="2">Belongs to the trans-sulfuration enzymes family.</text>
</comment>
<keyword evidence="3" id="KW-0663">Pyridoxal phosphate</keyword>
<dbReference type="SUPFAM" id="SSF53383">
    <property type="entry name" value="PLP-dependent transferases"/>
    <property type="match status" value="1"/>
</dbReference>
<dbReference type="FunFam" id="3.40.640.10:FF:000009">
    <property type="entry name" value="Cystathionine gamma-synthase homolog"/>
    <property type="match status" value="1"/>
</dbReference>
<dbReference type="EMBL" id="KF900743">
    <property type="protein sequence ID" value="AIF05542.1"/>
    <property type="molecule type" value="Genomic_DNA"/>
</dbReference>
<sequence>MSDPDKHVPPKRDPDARFGTRAVHAGWEPDEQTGAVMPPVYLTSTFVQDGPGQPRGGYEYSRTQNPTRFALQDALADLEGGAAAFTFASGMAAIHTLLLTLKPGDRVVAGKDLYGGTHRLFNRVIERFGVRIDYVDTSDPVVLGALPKDTRLLYVETPSNPLLTITSLEQAVAGARKVGAEVAVDNTFASPALQRPIEFGVDYVIHSTTKYIAGHSDVVGGAVVVRDEARSEDLWFHQNSAGTANSPFDAFLTLRGLRTLEVRIERHCANARALAEFLDGHPGVDRVLYPGLASHPGHAVAREQMADFGGMLSFELPGGVPQSSALVRAVRIFQLAESLGGVESLIELPAPMTHASVPLEARLAKGITDGLVRLSVGIEDSADLIADLEQALVKVQI</sequence>
<evidence type="ECO:0000256" key="1">
    <source>
        <dbReference type="ARBA" id="ARBA00001933"/>
    </source>
</evidence>
<dbReference type="NCBIfam" id="NF005871">
    <property type="entry name" value="PRK07811.1"/>
    <property type="match status" value="1"/>
</dbReference>
<dbReference type="PROSITE" id="PS00868">
    <property type="entry name" value="CYS_MET_METAB_PP"/>
    <property type="match status" value="1"/>
</dbReference>
<dbReference type="GO" id="GO:0019346">
    <property type="term" value="P:transsulfuration"/>
    <property type="evidence" value="ECO:0007669"/>
    <property type="project" value="InterPro"/>
</dbReference>
<dbReference type="FunFam" id="3.90.1150.10:FF:000008">
    <property type="entry name" value="Cystathionine gamma-synthase"/>
    <property type="match status" value="1"/>
</dbReference>
<dbReference type="PIRSF" id="PIRSF001434">
    <property type="entry name" value="CGS"/>
    <property type="match status" value="1"/>
</dbReference>
<dbReference type="InterPro" id="IPR015421">
    <property type="entry name" value="PyrdxlP-dep_Trfase_major"/>
</dbReference>
<evidence type="ECO:0000256" key="2">
    <source>
        <dbReference type="ARBA" id="ARBA00009077"/>
    </source>
</evidence>